<feature type="signal peptide" evidence="1">
    <location>
        <begin position="1"/>
        <end position="24"/>
    </location>
</feature>
<feature type="chain" id="PRO_5042913228" description="Ubiquitin 3 binding protein But2 C-terminal domain-containing protein" evidence="1">
    <location>
        <begin position="25"/>
        <end position="355"/>
    </location>
</feature>
<reference evidence="2" key="2">
    <citation type="submission" date="2023-05" db="EMBL/GenBank/DDBJ databases">
        <authorList>
            <consortium name="Lawrence Berkeley National Laboratory"/>
            <person name="Steindorff A."/>
            <person name="Hensen N."/>
            <person name="Bonometti L."/>
            <person name="Westerberg I."/>
            <person name="Brannstrom I.O."/>
            <person name="Guillou S."/>
            <person name="Cros-Aarteil S."/>
            <person name="Calhoun S."/>
            <person name="Haridas S."/>
            <person name="Kuo A."/>
            <person name="Mondo S."/>
            <person name="Pangilinan J."/>
            <person name="Riley R."/>
            <person name="Labutti K."/>
            <person name="Andreopoulos B."/>
            <person name="Lipzen A."/>
            <person name="Chen C."/>
            <person name="Yanf M."/>
            <person name="Daum C."/>
            <person name="Ng V."/>
            <person name="Clum A."/>
            <person name="Ohm R."/>
            <person name="Martin F."/>
            <person name="Silar P."/>
            <person name="Natvig D."/>
            <person name="Lalanne C."/>
            <person name="Gautier V."/>
            <person name="Ament-Velasquez S.L."/>
            <person name="Kruys A."/>
            <person name="Hutchinson M.I."/>
            <person name="Powell A.J."/>
            <person name="Barry K."/>
            <person name="Miller A.N."/>
            <person name="Grigoriev I.V."/>
            <person name="Debuchy R."/>
            <person name="Gladieux P."/>
            <person name="Thoren M.H."/>
            <person name="Johannesson H."/>
        </authorList>
    </citation>
    <scope>NUCLEOTIDE SEQUENCE</scope>
    <source>
        <strain evidence="2">PSN309</strain>
    </source>
</reference>
<protein>
    <recommendedName>
        <fullName evidence="4">Ubiquitin 3 binding protein But2 C-terminal domain-containing protein</fullName>
    </recommendedName>
</protein>
<accession>A0AAN6WQP5</accession>
<keyword evidence="3" id="KW-1185">Reference proteome</keyword>
<evidence type="ECO:0000313" key="2">
    <source>
        <dbReference type="EMBL" id="KAK4184637.1"/>
    </source>
</evidence>
<evidence type="ECO:0000256" key="1">
    <source>
        <dbReference type="SAM" id="SignalP"/>
    </source>
</evidence>
<evidence type="ECO:0008006" key="4">
    <source>
        <dbReference type="Google" id="ProtNLM"/>
    </source>
</evidence>
<gene>
    <name evidence="2" type="ORF">QBC35DRAFT_477087</name>
</gene>
<proteinExistence type="predicted"/>
<reference evidence="2" key="1">
    <citation type="journal article" date="2023" name="Mol. Phylogenet. Evol.">
        <title>Genome-scale phylogeny and comparative genomics of the fungal order Sordariales.</title>
        <authorList>
            <person name="Hensen N."/>
            <person name="Bonometti L."/>
            <person name="Westerberg I."/>
            <person name="Brannstrom I.O."/>
            <person name="Guillou S."/>
            <person name="Cros-Aarteil S."/>
            <person name="Calhoun S."/>
            <person name="Haridas S."/>
            <person name="Kuo A."/>
            <person name="Mondo S."/>
            <person name="Pangilinan J."/>
            <person name="Riley R."/>
            <person name="LaButti K."/>
            <person name="Andreopoulos B."/>
            <person name="Lipzen A."/>
            <person name="Chen C."/>
            <person name="Yan M."/>
            <person name="Daum C."/>
            <person name="Ng V."/>
            <person name="Clum A."/>
            <person name="Steindorff A."/>
            <person name="Ohm R.A."/>
            <person name="Martin F."/>
            <person name="Silar P."/>
            <person name="Natvig D.O."/>
            <person name="Lalanne C."/>
            <person name="Gautier V."/>
            <person name="Ament-Velasquez S.L."/>
            <person name="Kruys A."/>
            <person name="Hutchinson M.I."/>
            <person name="Powell A.J."/>
            <person name="Barry K."/>
            <person name="Miller A.N."/>
            <person name="Grigoriev I.V."/>
            <person name="Debuchy R."/>
            <person name="Gladieux P."/>
            <person name="Hiltunen Thoren M."/>
            <person name="Johannesson H."/>
        </authorList>
    </citation>
    <scope>NUCLEOTIDE SEQUENCE</scope>
    <source>
        <strain evidence="2">PSN309</strain>
    </source>
</reference>
<dbReference type="EMBL" id="MU864480">
    <property type="protein sequence ID" value="KAK4184637.1"/>
    <property type="molecule type" value="Genomic_DNA"/>
</dbReference>
<dbReference type="AlphaFoldDB" id="A0AAN6WQP5"/>
<comment type="caution">
    <text evidence="2">The sequence shown here is derived from an EMBL/GenBank/DDBJ whole genome shotgun (WGS) entry which is preliminary data.</text>
</comment>
<sequence>MKTIAISAAAWAVALASPLAPAEATRELNIALTFNKLTTQVSIEAYNADRTELLARSCAFSLQDGAFKDFPISFAVDDNGSGNISVQGTAHPTNDDGPVVCDRLYSPTESLVTCSVAVPASVALQDGAIAAECFNKIGSNAGDGPGLAEVFKNMAAAGSDAPEIVSAADAEAVFAQNITAEETFGLAPNSVLGKRQASGECGTAKIVTKLVGNGNPHQNPMNVQLSYPIDCGQGQCSVGATESFTVGWSVSASIGSWLSGGFAVSQSITTGNDYTCYGAKNERVCVWKNQAQTAYTVRDIVQSSKCGVLQERTPVVMWSPNSGGKGSYYYCVHGKNYCRNKGDRWLDKNGRAGGP</sequence>
<dbReference type="Proteomes" id="UP001302126">
    <property type="component" value="Unassembled WGS sequence"/>
</dbReference>
<name>A0AAN6WQP5_9PEZI</name>
<organism evidence="2 3">
    <name type="scientific">Podospora australis</name>
    <dbReference type="NCBI Taxonomy" id="1536484"/>
    <lineage>
        <taxon>Eukaryota</taxon>
        <taxon>Fungi</taxon>
        <taxon>Dikarya</taxon>
        <taxon>Ascomycota</taxon>
        <taxon>Pezizomycotina</taxon>
        <taxon>Sordariomycetes</taxon>
        <taxon>Sordariomycetidae</taxon>
        <taxon>Sordariales</taxon>
        <taxon>Podosporaceae</taxon>
        <taxon>Podospora</taxon>
    </lineage>
</organism>
<keyword evidence="1" id="KW-0732">Signal</keyword>
<evidence type="ECO:0000313" key="3">
    <source>
        <dbReference type="Proteomes" id="UP001302126"/>
    </source>
</evidence>